<keyword evidence="3" id="KW-1185">Reference proteome</keyword>
<reference evidence="2 3" key="1">
    <citation type="submission" date="2021-04" db="EMBL/GenBank/DDBJ databases">
        <authorList>
            <person name="Rakotoarivonina H."/>
        </authorList>
    </citation>
    <scope>NUCLEOTIDE SEQUENCE [LARGE SCALE GENOMIC DNA]</scope>
    <source>
        <strain evidence="2 3">XE</strain>
    </source>
</reference>
<name>A0ABN7S5Z0_THEXY</name>
<dbReference type="EMBL" id="CAJRAY010000097">
    <property type="protein sequence ID" value="CAG5092822.1"/>
    <property type="molecule type" value="Genomic_DNA"/>
</dbReference>
<accession>A0ABN7S5Z0</accession>
<evidence type="ECO:0000313" key="3">
    <source>
        <dbReference type="Proteomes" id="UP000681526"/>
    </source>
</evidence>
<gene>
    <name evidence="2" type="primary">txxe 3750</name>
    <name evidence="2" type="ORF">TXXE_18845</name>
</gene>
<protein>
    <recommendedName>
        <fullName evidence="1">Cthe-2314-like HEPN domain-containing protein</fullName>
    </recommendedName>
</protein>
<sequence>MLRTLFGEQPRRLTGRMAEVYKEISQFANLMHERIAAGKDREYRLRVYEIGALGLMASLDELEQSLYAARGYAHRINKESLAHMSYEEQLDYFRYVYFDKNGFIRVFAILDKLGAFLNDALGLQTEKMKPQFSYFTVLRNMRQKRLHPKLSAALDELKEKYQAPLAELRKRRNIEVHFMNTEMMDDLMQSRKSYGKPARLENIDEQVRQLEEAFEMITASLCIAFRYVRRWMK</sequence>
<comment type="caution">
    <text evidence="2">The sequence shown here is derived from an EMBL/GenBank/DDBJ whole genome shotgun (WGS) entry which is preliminary data.</text>
</comment>
<dbReference type="InterPro" id="IPR041394">
    <property type="entry name" value="HEPN_Cthe2314"/>
</dbReference>
<dbReference type="Pfam" id="PF18730">
    <property type="entry name" value="HEPN_Cthe2314"/>
    <property type="match status" value="1"/>
</dbReference>
<evidence type="ECO:0000259" key="1">
    <source>
        <dbReference type="Pfam" id="PF18730"/>
    </source>
</evidence>
<dbReference type="Proteomes" id="UP000681526">
    <property type="component" value="Unassembled WGS sequence"/>
</dbReference>
<feature type="domain" description="Cthe-2314-like HEPN" evidence="1">
    <location>
        <begin position="53"/>
        <end position="228"/>
    </location>
</feature>
<proteinExistence type="predicted"/>
<evidence type="ECO:0000313" key="2">
    <source>
        <dbReference type="EMBL" id="CAG5092822.1"/>
    </source>
</evidence>
<organism evidence="2 3">
    <name type="scientific">Thermobacillus xylanilyticus</name>
    <dbReference type="NCBI Taxonomy" id="76633"/>
    <lineage>
        <taxon>Bacteria</taxon>
        <taxon>Bacillati</taxon>
        <taxon>Bacillota</taxon>
        <taxon>Bacilli</taxon>
        <taxon>Bacillales</taxon>
        <taxon>Paenibacillaceae</taxon>
        <taxon>Thermobacillus</taxon>
    </lineage>
</organism>
<dbReference type="RefSeq" id="WP_213486724.1">
    <property type="nucleotide sequence ID" value="NZ_CAJRAY010000097.1"/>
</dbReference>